<dbReference type="Pfam" id="PF19102">
    <property type="entry name" value="DUF5789"/>
    <property type="match status" value="1"/>
</dbReference>
<feature type="compositionally biased region" description="Gly residues" evidence="1">
    <location>
        <begin position="92"/>
        <end position="107"/>
    </location>
</feature>
<protein>
    <recommendedName>
        <fullName evidence="4">DUF2795 domain-containing protein</fullName>
    </recommendedName>
</protein>
<dbReference type="AlphaFoldDB" id="A0ABD5YGG2"/>
<sequence length="114" mass="12498">MSNEDEGHDRTRGVTFGPLKRALREHRYPVSVAELVEQYGGFELETEVESERLETALERCERTEFGEPRQVRDAIIDALGEETREEAATAGDGRGTGEAGDGNGGADGWSRLST</sequence>
<comment type="caution">
    <text evidence="2">The sequence shown here is derived from an EMBL/GenBank/DDBJ whole genome shotgun (WGS) entry which is preliminary data.</text>
</comment>
<name>A0ABD5YGG2_9EURY</name>
<proteinExistence type="predicted"/>
<reference evidence="2 3" key="1">
    <citation type="journal article" date="2019" name="Int. J. Syst. Evol. Microbiol.">
        <title>The Global Catalogue of Microorganisms (GCM) 10K type strain sequencing project: providing services to taxonomists for standard genome sequencing and annotation.</title>
        <authorList>
            <consortium name="The Broad Institute Genomics Platform"/>
            <consortium name="The Broad Institute Genome Sequencing Center for Infectious Disease"/>
            <person name="Wu L."/>
            <person name="Ma J."/>
        </authorList>
    </citation>
    <scope>NUCLEOTIDE SEQUENCE [LARGE SCALE GENOMIC DNA]</scope>
    <source>
        <strain evidence="2 3">Q85</strain>
    </source>
</reference>
<evidence type="ECO:0000313" key="3">
    <source>
        <dbReference type="Proteomes" id="UP001596390"/>
    </source>
</evidence>
<evidence type="ECO:0000256" key="1">
    <source>
        <dbReference type="SAM" id="MobiDB-lite"/>
    </source>
</evidence>
<organism evidence="2 3">
    <name type="scientific">Halorubrum yunnanense</name>
    <dbReference type="NCBI Taxonomy" id="1526162"/>
    <lineage>
        <taxon>Archaea</taxon>
        <taxon>Methanobacteriati</taxon>
        <taxon>Methanobacteriota</taxon>
        <taxon>Stenosarchaea group</taxon>
        <taxon>Halobacteria</taxon>
        <taxon>Halobacteriales</taxon>
        <taxon>Haloferacaceae</taxon>
        <taxon>Halorubrum</taxon>
    </lineage>
</organism>
<gene>
    <name evidence="2" type="ORF">ACFQMK_06005</name>
</gene>
<keyword evidence="3" id="KW-1185">Reference proteome</keyword>
<dbReference type="EMBL" id="JBHSZZ010000027">
    <property type="protein sequence ID" value="MFC7186451.1"/>
    <property type="molecule type" value="Genomic_DNA"/>
</dbReference>
<dbReference type="RefSeq" id="WP_267663407.1">
    <property type="nucleotide sequence ID" value="NZ_JAODIX010000027.1"/>
</dbReference>
<dbReference type="Proteomes" id="UP001596390">
    <property type="component" value="Unassembled WGS sequence"/>
</dbReference>
<dbReference type="InterPro" id="IPR043899">
    <property type="entry name" value="DUF5789"/>
</dbReference>
<evidence type="ECO:0000313" key="2">
    <source>
        <dbReference type="EMBL" id="MFC7186451.1"/>
    </source>
</evidence>
<evidence type="ECO:0008006" key="4">
    <source>
        <dbReference type="Google" id="ProtNLM"/>
    </source>
</evidence>
<accession>A0ABD5YGG2</accession>
<feature type="region of interest" description="Disordered" evidence="1">
    <location>
        <begin position="80"/>
        <end position="114"/>
    </location>
</feature>